<dbReference type="AlphaFoldDB" id="A0A218WTA1"/>
<proteinExistence type="predicted"/>
<evidence type="ECO:0000313" key="3">
    <source>
        <dbReference type="Proteomes" id="UP000197138"/>
    </source>
</evidence>
<gene>
    <name evidence="1" type="ORF">CDL15_Pgr009517</name>
    <name evidence="2" type="ORF">CRG98_015178</name>
</gene>
<reference evidence="1" key="2">
    <citation type="submission" date="2017-06" db="EMBL/GenBank/DDBJ databases">
        <title>The pomegranate genome and the genomics of punicalagin biosynthesis.</title>
        <authorList>
            <person name="Xu C."/>
        </authorList>
    </citation>
    <scope>NUCLEOTIDE SEQUENCE [LARGE SCALE GENOMIC DNA]</scope>
    <source>
        <tissue evidence="1">Fresh leaf</tissue>
    </source>
</reference>
<evidence type="ECO:0000313" key="1">
    <source>
        <dbReference type="EMBL" id="OWM75873.1"/>
    </source>
</evidence>
<name>A0A218WTA1_PUNGR</name>
<dbReference type="Proteomes" id="UP000233551">
    <property type="component" value="Unassembled WGS sequence"/>
</dbReference>
<protein>
    <submittedName>
        <fullName evidence="1">Uncharacterized protein</fullName>
    </submittedName>
</protein>
<dbReference type="Proteomes" id="UP000197138">
    <property type="component" value="Unassembled WGS sequence"/>
</dbReference>
<reference evidence="2 4" key="3">
    <citation type="submission" date="2017-11" db="EMBL/GenBank/DDBJ databases">
        <title>De-novo sequencing of pomegranate (Punica granatum L.) genome.</title>
        <authorList>
            <person name="Akparov Z."/>
            <person name="Amiraslanov A."/>
            <person name="Hajiyeva S."/>
            <person name="Abbasov M."/>
            <person name="Kaur K."/>
            <person name="Hamwieh A."/>
            <person name="Solovyev V."/>
            <person name="Salamov A."/>
            <person name="Braich B."/>
            <person name="Kosarev P."/>
            <person name="Mahmoud A."/>
            <person name="Hajiyev E."/>
            <person name="Babayeva S."/>
            <person name="Izzatullayeva V."/>
            <person name="Mammadov A."/>
            <person name="Mammadov A."/>
            <person name="Sharifova S."/>
            <person name="Ojaghi J."/>
            <person name="Eynullazada K."/>
            <person name="Bayramov B."/>
            <person name="Abdulazimova A."/>
            <person name="Shahmuradov I."/>
        </authorList>
    </citation>
    <scope>NUCLEOTIDE SEQUENCE [LARGE SCALE GENOMIC DNA]</scope>
    <source>
        <strain evidence="2">AG2017</strain>
        <strain evidence="4">cv. AG2017</strain>
        <tissue evidence="2">Leaf</tissue>
    </source>
</reference>
<evidence type="ECO:0000313" key="4">
    <source>
        <dbReference type="Proteomes" id="UP000233551"/>
    </source>
</evidence>
<dbReference type="EMBL" id="MTKT01003224">
    <property type="protein sequence ID" value="OWM75873.1"/>
    <property type="molecule type" value="Genomic_DNA"/>
</dbReference>
<dbReference type="EMBL" id="PGOL01000818">
    <property type="protein sequence ID" value="PKI64453.1"/>
    <property type="molecule type" value="Genomic_DNA"/>
</dbReference>
<sequence>MDPACAFYGLPTDEEFFQALVALNDPWLEFLIDLRKSSYRQLEEIELRWSKIKLVMDTLVEIEEKARTLGHGIEDLKRLRETTGELR</sequence>
<keyword evidence="4" id="KW-1185">Reference proteome</keyword>
<accession>A0A218WTA1</accession>
<organism evidence="1 3">
    <name type="scientific">Punica granatum</name>
    <name type="common">Pomegranate</name>
    <dbReference type="NCBI Taxonomy" id="22663"/>
    <lineage>
        <taxon>Eukaryota</taxon>
        <taxon>Viridiplantae</taxon>
        <taxon>Streptophyta</taxon>
        <taxon>Embryophyta</taxon>
        <taxon>Tracheophyta</taxon>
        <taxon>Spermatophyta</taxon>
        <taxon>Magnoliopsida</taxon>
        <taxon>eudicotyledons</taxon>
        <taxon>Gunneridae</taxon>
        <taxon>Pentapetalae</taxon>
        <taxon>rosids</taxon>
        <taxon>malvids</taxon>
        <taxon>Myrtales</taxon>
        <taxon>Lythraceae</taxon>
        <taxon>Punica</taxon>
    </lineage>
</organism>
<comment type="caution">
    <text evidence="1">The sequence shown here is derived from an EMBL/GenBank/DDBJ whole genome shotgun (WGS) entry which is preliminary data.</text>
</comment>
<reference evidence="3" key="1">
    <citation type="journal article" date="2017" name="Plant J.">
        <title>The pomegranate (Punica granatum L.) genome and the genomics of punicalagin biosynthesis.</title>
        <authorList>
            <person name="Qin G."/>
            <person name="Xu C."/>
            <person name="Ming R."/>
            <person name="Tang H."/>
            <person name="Guyot R."/>
            <person name="Kramer E.M."/>
            <person name="Hu Y."/>
            <person name="Yi X."/>
            <person name="Qi Y."/>
            <person name="Xu X."/>
            <person name="Gao Z."/>
            <person name="Pan H."/>
            <person name="Jian J."/>
            <person name="Tian Y."/>
            <person name="Yue Z."/>
            <person name="Xu Y."/>
        </authorList>
    </citation>
    <scope>NUCLEOTIDE SEQUENCE [LARGE SCALE GENOMIC DNA]</scope>
    <source>
        <strain evidence="3">cv. Dabenzi</strain>
    </source>
</reference>
<evidence type="ECO:0000313" key="2">
    <source>
        <dbReference type="EMBL" id="PKI64453.1"/>
    </source>
</evidence>